<dbReference type="AlphaFoldDB" id="A0A3B6T926"/>
<protein>
    <recommendedName>
        <fullName evidence="4">DUF4283 domain-containing protein</fullName>
    </recommendedName>
</protein>
<dbReference type="STRING" id="4565.A0A3B6T926"/>
<evidence type="ECO:0008006" key="4">
    <source>
        <dbReference type="Google" id="ProtNLM"/>
    </source>
</evidence>
<evidence type="ECO:0000313" key="2">
    <source>
        <dbReference type="EnsemblPlants" id="TraesCS7D02G080000.1"/>
    </source>
</evidence>
<dbReference type="OrthoDB" id="693181at2759"/>
<organism evidence="2">
    <name type="scientific">Triticum aestivum</name>
    <name type="common">Wheat</name>
    <dbReference type="NCBI Taxonomy" id="4565"/>
    <lineage>
        <taxon>Eukaryota</taxon>
        <taxon>Viridiplantae</taxon>
        <taxon>Streptophyta</taxon>
        <taxon>Embryophyta</taxon>
        <taxon>Tracheophyta</taxon>
        <taxon>Spermatophyta</taxon>
        <taxon>Magnoliopsida</taxon>
        <taxon>Liliopsida</taxon>
        <taxon>Poales</taxon>
        <taxon>Poaceae</taxon>
        <taxon>BOP clade</taxon>
        <taxon>Pooideae</taxon>
        <taxon>Triticodae</taxon>
        <taxon>Triticeae</taxon>
        <taxon>Triticinae</taxon>
        <taxon>Triticum</taxon>
    </lineage>
</organism>
<feature type="compositionally biased region" description="Polar residues" evidence="1">
    <location>
        <begin position="96"/>
        <end position="106"/>
    </location>
</feature>
<dbReference type="Gramene" id="TraesCLE_scaffold_040846_01G000100.1">
    <property type="protein sequence ID" value="TraesCLE_scaffold_040846_01G000100.1"/>
    <property type="gene ID" value="TraesCLE_scaffold_040846_01G000100"/>
</dbReference>
<reference evidence="2" key="1">
    <citation type="submission" date="2018-08" db="EMBL/GenBank/DDBJ databases">
        <authorList>
            <person name="Rossello M."/>
        </authorList>
    </citation>
    <scope>NUCLEOTIDE SEQUENCE [LARGE SCALE GENOMIC DNA]</scope>
    <source>
        <strain evidence="2">cv. Chinese Spring</strain>
    </source>
</reference>
<dbReference type="Gramene" id="TraesCAD_scaffold_077783_01G000100.1">
    <property type="protein sequence ID" value="TraesCAD_scaffold_077783_01G000100.1"/>
    <property type="gene ID" value="TraesCAD_scaffold_077783_01G000100"/>
</dbReference>
<evidence type="ECO:0000256" key="1">
    <source>
        <dbReference type="SAM" id="MobiDB-lite"/>
    </source>
</evidence>
<reference evidence="2" key="2">
    <citation type="submission" date="2018-10" db="UniProtKB">
        <authorList>
            <consortium name="EnsemblPlants"/>
        </authorList>
    </citation>
    <scope>IDENTIFICATION</scope>
</reference>
<feature type="compositionally biased region" description="Polar residues" evidence="1">
    <location>
        <begin position="72"/>
        <end position="88"/>
    </location>
</feature>
<dbReference type="Gramene" id="TraesROB_scaffold_033045_01G000100.1">
    <property type="protein sequence ID" value="TraesROB_scaffold_033045_01G000100.1"/>
    <property type="gene ID" value="TraesROB_scaffold_033045_01G000100"/>
</dbReference>
<proteinExistence type="predicted"/>
<feature type="compositionally biased region" description="Polar residues" evidence="1">
    <location>
        <begin position="113"/>
        <end position="132"/>
    </location>
</feature>
<sequence>MNPKWCEWAVLDQIALVFGLLIDVDWEHMFKTFYESIRIKVVCKDSSRIPLERLFFLDGEFYMIGIEVEPNTDQNGSVMNNQAPTSDITIDAPGTDKSQSSKNSDNGSDKGSKTSISSLTSLGRGTGNQVGNQCGLPGAGMEVEMLASPTRLMDSVPPPLHEARRELLDLITKDLPDEEQCFNLLRDMDLVDDTGHYNYDISDCEVAEGEDTLQDLPDQGLQDQNQETVPHTAQTHKEKKKWGPVPVTRHNERVDTGGRTILERAQKLKEVQNLEKPKSKDRVEDPEGAKIMDDTSADPATKIAGSLFDSPAALPQTAAEDKRWITSLDTQACLGGLSLSDDEGPVSPTSEKKPGKHNIISPVSVLEMGVWSPSPGVAPMKRVKKMTPTGSVKPKLQIMM</sequence>
<feature type="region of interest" description="Disordered" evidence="1">
    <location>
        <begin position="273"/>
        <end position="295"/>
    </location>
</feature>
<keyword evidence="3" id="KW-1185">Reference proteome</keyword>
<evidence type="ECO:0000313" key="3">
    <source>
        <dbReference type="Proteomes" id="UP000019116"/>
    </source>
</evidence>
<dbReference type="Gramene" id="TraesCS7D03G0182800.1">
    <property type="protein sequence ID" value="TraesCS7D03G0182800.1.CDS"/>
    <property type="gene ID" value="TraesCS7D03G0182800"/>
</dbReference>
<dbReference type="PaxDb" id="4565-Traes_1BS_4D6268496.1"/>
<dbReference type="Gramene" id="TraesCS7D02G080000.1">
    <property type="protein sequence ID" value="TraesCS7D02G080000.1"/>
    <property type="gene ID" value="TraesCS7D02G080000"/>
</dbReference>
<accession>A0A3B6T926</accession>
<dbReference type="Proteomes" id="UP000019116">
    <property type="component" value="Chromosome 7D"/>
</dbReference>
<feature type="compositionally biased region" description="Basic and acidic residues" evidence="1">
    <location>
        <begin position="273"/>
        <end position="293"/>
    </location>
</feature>
<dbReference type="Gramene" id="TraesWEE_scaffold_048393_01G000100.1">
    <property type="protein sequence ID" value="TraesWEE_scaffold_048393_01G000100.1"/>
    <property type="gene ID" value="TraesWEE_scaffold_048393_01G000100"/>
</dbReference>
<name>A0A3B6T926_WHEAT</name>
<dbReference type="Gramene" id="TraesRN7D0100187700.1">
    <property type="protein sequence ID" value="TraesRN7D0100187700.1"/>
    <property type="gene ID" value="TraesRN7D0100187700"/>
</dbReference>
<feature type="region of interest" description="Disordered" evidence="1">
    <location>
        <begin position="72"/>
        <end position="136"/>
    </location>
</feature>
<dbReference type="EnsemblPlants" id="TraesCS7D02G080000.1">
    <property type="protein sequence ID" value="TraesCS7D02G080000.1"/>
    <property type="gene ID" value="TraesCS7D02G080000"/>
</dbReference>